<evidence type="ECO:0000313" key="6">
    <source>
        <dbReference type="Proteomes" id="UP000266313"/>
    </source>
</evidence>
<dbReference type="InterPro" id="IPR029099">
    <property type="entry name" value="Pribosyltran_N"/>
</dbReference>
<dbReference type="KEGG" id="mmai:sS8_4776"/>
<dbReference type="GO" id="GO:0000287">
    <property type="term" value="F:magnesium ion binding"/>
    <property type="evidence" value="ECO:0007669"/>
    <property type="project" value="InterPro"/>
</dbReference>
<dbReference type="SUPFAM" id="SSF53271">
    <property type="entry name" value="PRTase-like"/>
    <property type="match status" value="2"/>
</dbReference>
<feature type="domain" description="Ribose-phosphate pyrophosphokinase N-terminal" evidence="4">
    <location>
        <begin position="7"/>
        <end position="110"/>
    </location>
</feature>
<evidence type="ECO:0000259" key="4">
    <source>
        <dbReference type="Pfam" id="PF13793"/>
    </source>
</evidence>
<keyword evidence="6" id="KW-1185">Reference proteome</keyword>
<dbReference type="EMBL" id="AP017928">
    <property type="protein sequence ID" value="BBA36699.1"/>
    <property type="molecule type" value="Genomic_DNA"/>
</dbReference>
<evidence type="ECO:0000256" key="2">
    <source>
        <dbReference type="RuleBase" id="RU004324"/>
    </source>
</evidence>
<dbReference type="GO" id="GO:0006015">
    <property type="term" value="P:5-phosphoribose 1-diphosphate biosynthetic process"/>
    <property type="evidence" value="ECO:0007669"/>
    <property type="project" value="TreeGrafter"/>
</dbReference>
<reference evidence="5 6" key="1">
    <citation type="submission" date="2016-12" db="EMBL/GenBank/DDBJ databases">
        <title>Genome sequencing of Methylocaldum marinum.</title>
        <authorList>
            <person name="Takeuchi M."/>
            <person name="Kamagata Y."/>
            <person name="Hiraoka S."/>
            <person name="Oshima K."/>
            <person name="Hattori M."/>
            <person name="Iwasaki W."/>
        </authorList>
    </citation>
    <scope>NUCLEOTIDE SEQUENCE [LARGE SCALE GENOMIC DNA]</scope>
    <source>
        <strain evidence="5 6">S8</strain>
    </source>
</reference>
<name>A0A250L2H4_9GAMM</name>
<gene>
    <name evidence="5" type="ORF">sS8_4776</name>
</gene>
<dbReference type="InterPro" id="IPR005946">
    <property type="entry name" value="Rib-P_diPkinase"/>
</dbReference>
<dbReference type="GO" id="GO:0004749">
    <property type="term" value="F:ribose phosphate diphosphokinase activity"/>
    <property type="evidence" value="ECO:0007669"/>
    <property type="project" value="TreeGrafter"/>
</dbReference>
<dbReference type="Pfam" id="PF00156">
    <property type="entry name" value="Pribosyltran"/>
    <property type="match status" value="1"/>
</dbReference>
<accession>A0A250L2H4</accession>
<dbReference type="SMART" id="SM01400">
    <property type="entry name" value="Pribosyltran_N"/>
    <property type="match status" value="1"/>
</dbReference>
<dbReference type="Pfam" id="PF13793">
    <property type="entry name" value="Pribosyltran_N"/>
    <property type="match status" value="1"/>
</dbReference>
<keyword evidence="5" id="KW-0808">Transferase</keyword>
<dbReference type="GO" id="GO:0005737">
    <property type="term" value="C:cytoplasm"/>
    <property type="evidence" value="ECO:0007669"/>
    <property type="project" value="TreeGrafter"/>
</dbReference>
<dbReference type="RefSeq" id="WP_119631827.1">
    <property type="nucleotide sequence ID" value="NZ_AP017928.1"/>
</dbReference>
<dbReference type="InterPro" id="IPR000836">
    <property type="entry name" value="PRTase_dom"/>
</dbReference>
<feature type="domain" description="Phosphoribosyltransferase" evidence="3">
    <location>
        <begin position="157"/>
        <end position="243"/>
    </location>
</feature>
<dbReference type="CDD" id="cd06223">
    <property type="entry name" value="PRTases_typeI"/>
    <property type="match status" value="1"/>
</dbReference>
<dbReference type="PANTHER" id="PTHR10210">
    <property type="entry name" value="RIBOSE-PHOSPHATE DIPHOSPHOKINASE FAMILY MEMBER"/>
    <property type="match status" value="1"/>
</dbReference>
<organism evidence="5 6">
    <name type="scientific">Methylocaldum marinum</name>
    <dbReference type="NCBI Taxonomy" id="1432792"/>
    <lineage>
        <taxon>Bacteria</taxon>
        <taxon>Pseudomonadati</taxon>
        <taxon>Pseudomonadota</taxon>
        <taxon>Gammaproteobacteria</taxon>
        <taxon>Methylococcales</taxon>
        <taxon>Methylococcaceae</taxon>
        <taxon>Methylocaldum</taxon>
    </lineage>
</organism>
<evidence type="ECO:0000256" key="1">
    <source>
        <dbReference type="ARBA" id="ARBA00022727"/>
    </source>
</evidence>
<sequence length="297" mass="32629">MILGFPDSRRQALAVVEALDARYGEVDAHRFPDGESKLTLPEIRGEHVVVFRSLHDPDRKLVELLLVTRALRNHGVKRLSLVAPYLCYMRQDCAFRPGEIVSQKIIGGFLAELFDDVVTVDPHLHRISRLEEAVPAKNPIVVPAAPLFARFLAYRPDQPLLIGPDAESEQWVSAIAKDSGLSFAIALKQRFGDRQVSVETPDVPVRGRSVVLIDDVASTGTTLMEVAARLREQGAEKIDALVTHPLFVENAVNKLLHGGISEIGSSDSIPHATNVVFLAPVLAETIRNGLDYNPNCD</sequence>
<dbReference type="Gene3D" id="3.40.50.2020">
    <property type="match status" value="2"/>
</dbReference>
<dbReference type="GO" id="GO:0016301">
    <property type="term" value="F:kinase activity"/>
    <property type="evidence" value="ECO:0007669"/>
    <property type="project" value="UniProtKB-KW"/>
</dbReference>
<evidence type="ECO:0000259" key="3">
    <source>
        <dbReference type="Pfam" id="PF00156"/>
    </source>
</evidence>
<dbReference type="AlphaFoldDB" id="A0A250L2H4"/>
<keyword evidence="1 2" id="KW-0545">Nucleotide biosynthesis</keyword>
<dbReference type="Proteomes" id="UP000266313">
    <property type="component" value="Chromosome"/>
</dbReference>
<dbReference type="NCBIfam" id="TIGR01251">
    <property type="entry name" value="ribP_PPkin"/>
    <property type="match status" value="1"/>
</dbReference>
<dbReference type="GO" id="GO:0006164">
    <property type="term" value="P:purine nucleotide biosynthetic process"/>
    <property type="evidence" value="ECO:0007669"/>
    <property type="project" value="TreeGrafter"/>
</dbReference>
<keyword evidence="5" id="KW-0418">Kinase</keyword>
<evidence type="ECO:0000313" key="5">
    <source>
        <dbReference type="EMBL" id="BBA36699.1"/>
    </source>
</evidence>
<comment type="similarity">
    <text evidence="2">Belongs to the ribose-phosphate pyrophosphokinase family.</text>
</comment>
<dbReference type="GO" id="GO:0002189">
    <property type="term" value="C:ribose phosphate diphosphokinase complex"/>
    <property type="evidence" value="ECO:0007669"/>
    <property type="project" value="TreeGrafter"/>
</dbReference>
<dbReference type="NCBIfam" id="NF005537">
    <property type="entry name" value="PRK07199.1"/>
    <property type="match status" value="1"/>
</dbReference>
<proteinExistence type="inferred from homology"/>
<dbReference type="PANTHER" id="PTHR10210:SF41">
    <property type="entry name" value="RIBOSE-PHOSPHATE PYROPHOSPHOKINASE 1, CHLOROPLASTIC"/>
    <property type="match status" value="1"/>
</dbReference>
<protein>
    <submittedName>
        <fullName evidence="5">Ribose-phosphate pyrophosphokinase</fullName>
    </submittedName>
</protein>
<dbReference type="InterPro" id="IPR029057">
    <property type="entry name" value="PRTase-like"/>
</dbReference>
<dbReference type="OrthoDB" id="324294at2"/>